<sequence>MTTKQPNEFRVRLSRTSSAQAILKKERKKSILKVDDIIDDDRSTDTVKGRLPTEAAYVIMKRVTAEVGQPLNPAGISTYNKLQSLKTTPAVELLQQKTWREFFSKKTAAHMSMASNPKHTSTCNEFPLQTGLLSSTEDLHKRQNEMKSHLVQMFDRLVDRVEQLWTALKIPTADRVFYRKSLCKGPPQSLEQCREIAAYVAALKAHQEATVAVIQAIQMREMAIAKCFDVLAALQRKFSRNNQREMALAGSTNGSSALRNAHASRPEFESSGSSFWKEELIVALDDVRTCSLEVIKRIQMWRRNLWRPHPFVYMGTNYVAKMKDDLSILESDIYTKLLSLVPLKFSDLQCIVFFSNAGKILVDTAGATSRPQSASHSSSHHHSNYPAPSNGSSNNSNGDIYIQQLLQEFLRKVNPKELHLAATIVLEEEVLQNALAIEHASLLSKGVFIPTLHTQPGGQSGGEKMKVVARGTSGQSSSHVQSHEAHPEHQHQQHQHQHHESSRNSVAHQEYETQKYDGEHSANGSLVSHHSEMQQREPFSGKSRQPAPDTDHNIENDQKPQKNEDEPVDWAPDFA</sequence>
<feature type="compositionally biased region" description="Basic and acidic residues" evidence="1">
    <location>
        <begin position="481"/>
        <end position="491"/>
    </location>
</feature>
<organism evidence="2">
    <name type="scientific">Spumella elongata</name>
    <dbReference type="NCBI Taxonomy" id="89044"/>
    <lineage>
        <taxon>Eukaryota</taxon>
        <taxon>Sar</taxon>
        <taxon>Stramenopiles</taxon>
        <taxon>Ochrophyta</taxon>
        <taxon>Chrysophyceae</taxon>
        <taxon>Chromulinales</taxon>
        <taxon>Chromulinaceae</taxon>
        <taxon>Spumella</taxon>
    </lineage>
</organism>
<name>A0A7S3HKJ8_9STRA</name>
<dbReference type="EMBL" id="HBIC01052258">
    <property type="protein sequence ID" value="CAE0297891.1"/>
    <property type="molecule type" value="Transcribed_RNA"/>
</dbReference>
<evidence type="ECO:0000313" key="2">
    <source>
        <dbReference type="EMBL" id="CAE0297891.1"/>
    </source>
</evidence>
<proteinExistence type="predicted"/>
<feature type="region of interest" description="Disordered" evidence="1">
    <location>
        <begin position="249"/>
        <end position="269"/>
    </location>
</feature>
<feature type="region of interest" description="Disordered" evidence="1">
    <location>
        <begin position="454"/>
        <end position="575"/>
    </location>
</feature>
<evidence type="ECO:0000256" key="1">
    <source>
        <dbReference type="SAM" id="MobiDB-lite"/>
    </source>
</evidence>
<accession>A0A7S3HKJ8</accession>
<reference evidence="2" key="1">
    <citation type="submission" date="2021-01" db="EMBL/GenBank/DDBJ databases">
        <authorList>
            <person name="Corre E."/>
            <person name="Pelletier E."/>
            <person name="Niang G."/>
            <person name="Scheremetjew M."/>
            <person name="Finn R."/>
            <person name="Kale V."/>
            <person name="Holt S."/>
            <person name="Cochrane G."/>
            <person name="Meng A."/>
            <person name="Brown T."/>
            <person name="Cohen L."/>
        </authorList>
    </citation>
    <scope>NUCLEOTIDE SEQUENCE</scope>
    <source>
        <strain evidence="2">CCAP 955/1</strain>
    </source>
</reference>
<feature type="region of interest" description="Disordered" evidence="1">
    <location>
        <begin position="369"/>
        <end position="396"/>
    </location>
</feature>
<gene>
    <name evidence="2" type="ORF">SELO1098_LOCUS26745</name>
</gene>
<feature type="compositionally biased region" description="Basic and acidic residues" evidence="1">
    <location>
        <begin position="549"/>
        <end position="565"/>
    </location>
</feature>
<feature type="compositionally biased region" description="Basic and acidic residues" evidence="1">
    <location>
        <begin position="509"/>
        <end position="520"/>
    </location>
</feature>
<protein>
    <submittedName>
        <fullName evidence="2">Uncharacterized protein</fullName>
    </submittedName>
</protein>
<dbReference type="AlphaFoldDB" id="A0A7S3HKJ8"/>